<evidence type="ECO:0000313" key="6">
    <source>
        <dbReference type="Proteomes" id="UP000028643"/>
    </source>
</evidence>
<dbReference type="SUPFAM" id="SSF52343">
    <property type="entry name" value="Ferredoxin reductase-like, C-terminal NADP-linked domain"/>
    <property type="match status" value="1"/>
</dbReference>
<dbReference type="Pfam" id="PF00111">
    <property type="entry name" value="Fer2"/>
    <property type="match status" value="1"/>
</dbReference>
<keyword evidence="1" id="KW-0479">Metal-binding</keyword>
<dbReference type="NCBIfam" id="NF008822">
    <property type="entry name" value="PRK11872.1"/>
    <property type="match status" value="1"/>
</dbReference>
<keyword evidence="5" id="KW-0560">Oxidoreductase</keyword>
<feature type="domain" description="FAD-binding FR-type" evidence="4">
    <location>
        <begin position="104"/>
        <end position="204"/>
    </location>
</feature>
<dbReference type="InterPro" id="IPR050415">
    <property type="entry name" value="MRET"/>
</dbReference>
<dbReference type="InterPro" id="IPR001041">
    <property type="entry name" value="2Fe-2S_ferredoxin-type"/>
</dbReference>
<evidence type="ECO:0000259" key="3">
    <source>
        <dbReference type="PROSITE" id="PS51085"/>
    </source>
</evidence>
<dbReference type="PRINTS" id="PR00371">
    <property type="entry name" value="FPNCR"/>
</dbReference>
<dbReference type="EMBL" id="JPQT01000101">
    <property type="protein sequence ID" value="KFE51732.1"/>
    <property type="molecule type" value="Genomic_DNA"/>
</dbReference>
<dbReference type="Pfam" id="PF00175">
    <property type="entry name" value="NAD_binding_1"/>
    <property type="match status" value="1"/>
</dbReference>
<comment type="cofactor">
    <cofactor evidence="2">
        <name>[2Fe-2S] cluster</name>
        <dbReference type="ChEBI" id="CHEBI:190135"/>
    </cofactor>
</comment>
<dbReference type="InterPro" id="IPR012675">
    <property type="entry name" value="Beta-grasp_dom_sf"/>
</dbReference>
<dbReference type="RefSeq" id="WP_047574655.1">
    <property type="nucleotide sequence ID" value="NZ_JPQT01000101.1"/>
</dbReference>
<dbReference type="SUPFAM" id="SSF54292">
    <property type="entry name" value="2Fe-2S ferredoxin-like"/>
    <property type="match status" value="1"/>
</dbReference>
<dbReference type="Gene3D" id="3.40.50.80">
    <property type="entry name" value="Nucleotide-binding domain of ferredoxin-NADP reductase (FNR) module"/>
    <property type="match status" value="1"/>
</dbReference>
<dbReference type="InterPro" id="IPR017938">
    <property type="entry name" value="Riboflavin_synthase-like_b-brl"/>
</dbReference>
<dbReference type="SUPFAM" id="SSF63380">
    <property type="entry name" value="Riboflavin synthase domain-like"/>
    <property type="match status" value="1"/>
</dbReference>
<dbReference type="GO" id="GO:0051537">
    <property type="term" value="F:2 iron, 2 sulfur cluster binding"/>
    <property type="evidence" value="ECO:0007669"/>
    <property type="project" value="InterPro"/>
</dbReference>
<dbReference type="CDD" id="cd00207">
    <property type="entry name" value="fer2"/>
    <property type="match status" value="1"/>
</dbReference>
<dbReference type="InterPro" id="IPR047683">
    <property type="entry name" value="BenC-like_FAD_NAD-bd"/>
</dbReference>
<dbReference type="InterPro" id="IPR001433">
    <property type="entry name" value="OxRdtase_FAD/NAD-bd"/>
</dbReference>
<sequence>MTYKAALSFADGKTLFCTVQKNELLLDAALRSGITIPLDCREGVCATCQGRCDSGQYSQDYVDDEALSADDLMERKVLTCQTRLLSDAAFYFDYDSSLCSKAGPSTHSARVSRIERPSDSTAIVHLTLEGGAGIEYLPGQYARLQVPGTEQRRSYSFASVPGNEALQFLVRLLPQGIMTDYVRDRCQVGDVIDFEAPLGTFYLRHIDRPLVMVAGGTGLSAFLGMLDQIAERGGCGHPVHLYYGVRNAADLCELKRIESYAHRIPGFTFVPVVSEPDAQWSGKSGFIAEHLRPLQSADQPFDLYLCGPPPMVESIKTWLQDQREGLARLYFEKFTESNA</sequence>
<keyword evidence="1" id="KW-0408">Iron</keyword>
<dbReference type="AlphaFoldDB" id="A0A085V8G9"/>
<keyword evidence="1" id="KW-0411">Iron-sulfur</keyword>
<protein>
    <submittedName>
        <fullName evidence="5">Anthranilate dioxygenase reductase</fullName>
    </submittedName>
</protein>
<dbReference type="InterPro" id="IPR006058">
    <property type="entry name" value="2Fe2S_fd_BS"/>
</dbReference>
<dbReference type="InterPro" id="IPR039261">
    <property type="entry name" value="FNR_nucleotide-bd"/>
</dbReference>
<dbReference type="PANTHER" id="PTHR47354:SF5">
    <property type="entry name" value="PROTEIN RFBI"/>
    <property type="match status" value="1"/>
</dbReference>
<proteinExistence type="predicted"/>
<dbReference type="InterPro" id="IPR036010">
    <property type="entry name" value="2Fe-2S_ferredoxin-like_sf"/>
</dbReference>
<dbReference type="PROSITE" id="PS00197">
    <property type="entry name" value="2FE2S_FER_1"/>
    <property type="match status" value="1"/>
</dbReference>
<comment type="caution">
    <text evidence="5">The sequence shown here is derived from an EMBL/GenBank/DDBJ whole genome shotgun (WGS) entry which is preliminary data.</text>
</comment>
<evidence type="ECO:0000256" key="1">
    <source>
        <dbReference type="ARBA" id="ARBA00023014"/>
    </source>
</evidence>
<dbReference type="CDD" id="cd06209">
    <property type="entry name" value="BenDO_FAD_NAD"/>
    <property type="match status" value="1"/>
</dbReference>
<dbReference type="PATRIC" id="fig|317.174.peg.2283"/>
<organism evidence="5 6">
    <name type="scientific">Pseudomonas syringae</name>
    <dbReference type="NCBI Taxonomy" id="317"/>
    <lineage>
        <taxon>Bacteria</taxon>
        <taxon>Pseudomonadati</taxon>
        <taxon>Pseudomonadota</taxon>
        <taxon>Gammaproteobacteria</taxon>
        <taxon>Pseudomonadales</taxon>
        <taxon>Pseudomonadaceae</taxon>
        <taxon>Pseudomonas</taxon>
    </lineage>
</organism>
<dbReference type="InterPro" id="IPR017927">
    <property type="entry name" value="FAD-bd_FR_type"/>
</dbReference>
<gene>
    <name evidence="5" type="primary">antC</name>
    <name evidence="5" type="ORF">IV02_11140</name>
</gene>
<dbReference type="InterPro" id="IPR001709">
    <property type="entry name" value="Flavoprot_Pyr_Nucl_cyt_Rdtase"/>
</dbReference>
<dbReference type="Gene3D" id="3.10.20.30">
    <property type="match status" value="1"/>
</dbReference>
<reference evidence="5 6" key="1">
    <citation type="submission" date="2014-07" db="EMBL/GenBank/DDBJ databases">
        <title>Draft Genome Sequences of Environmental Pseudomonas syringae strains.</title>
        <authorList>
            <person name="Baltrus D.A."/>
            <person name="Berge O."/>
            <person name="Morris C."/>
        </authorList>
    </citation>
    <scope>NUCLEOTIDE SEQUENCE [LARGE SCALE GENOMIC DNA]</scope>
    <source>
        <strain evidence="5 6">CEB003</strain>
    </source>
</reference>
<dbReference type="Gene3D" id="2.40.30.10">
    <property type="entry name" value="Translation factors"/>
    <property type="match status" value="1"/>
</dbReference>
<feature type="domain" description="2Fe-2S ferredoxin-type" evidence="3">
    <location>
        <begin position="3"/>
        <end position="96"/>
    </location>
</feature>
<evidence type="ECO:0000313" key="5">
    <source>
        <dbReference type="EMBL" id="KFE51732.1"/>
    </source>
</evidence>
<dbReference type="PANTHER" id="PTHR47354">
    <property type="entry name" value="NADH OXIDOREDUCTASE HCR"/>
    <property type="match status" value="1"/>
</dbReference>
<accession>A0A085V8G9</accession>
<dbReference type="PROSITE" id="PS51384">
    <property type="entry name" value="FAD_FR"/>
    <property type="match status" value="1"/>
</dbReference>
<evidence type="ECO:0000259" key="4">
    <source>
        <dbReference type="PROSITE" id="PS51384"/>
    </source>
</evidence>
<keyword evidence="5" id="KW-0223">Dioxygenase</keyword>
<name>A0A085V8G9_PSESX</name>
<dbReference type="InterPro" id="IPR008333">
    <property type="entry name" value="Cbr1-like_FAD-bd_dom"/>
</dbReference>
<dbReference type="PRINTS" id="PR00410">
    <property type="entry name" value="PHEHYDRXLASE"/>
</dbReference>
<dbReference type="PROSITE" id="PS51085">
    <property type="entry name" value="2FE2S_FER_2"/>
    <property type="match status" value="1"/>
</dbReference>
<dbReference type="Pfam" id="PF00970">
    <property type="entry name" value="FAD_binding_6"/>
    <property type="match status" value="1"/>
</dbReference>
<dbReference type="Proteomes" id="UP000028643">
    <property type="component" value="Unassembled WGS sequence"/>
</dbReference>
<evidence type="ECO:0000256" key="2">
    <source>
        <dbReference type="ARBA" id="ARBA00034078"/>
    </source>
</evidence>
<dbReference type="GO" id="GO:0051213">
    <property type="term" value="F:dioxygenase activity"/>
    <property type="evidence" value="ECO:0007669"/>
    <property type="project" value="UniProtKB-KW"/>
</dbReference>